<protein>
    <submittedName>
        <fullName evidence="1">Uncharacterized protein</fullName>
    </submittedName>
</protein>
<sequence>MDLSCPSGKRHTALKGLLVPGSVMADPRKSLEDKVRGLTFQAAARMRSSRLAGEEWADFIFARFTQFAWDPKRDGGA</sequence>
<dbReference type="EMBL" id="MFNF01000059">
    <property type="protein sequence ID" value="OGG99283.1"/>
    <property type="molecule type" value="Genomic_DNA"/>
</dbReference>
<gene>
    <name evidence="1" type="ORF">A2557_02010</name>
</gene>
<name>A0A1F6GMD9_9PROT</name>
<proteinExistence type="predicted"/>
<dbReference type="AlphaFoldDB" id="A0A1F6GMD9"/>
<organism evidence="1 2">
    <name type="scientific">Candidatus Lambdaproteobacteria bacterium RIFOXYD2_FULL_56_26</name>
    <dbReference type="NCBI Taxonomy" id="1817773"/>
    <lineage>
        <taxon>Bacteria</taxon>
        <taxon>Pseudomonadati</taxon>
        <taxon>Pseudomonadota</taxon>
        <taxon>Candidatus Lambdaproteobacteria</taxon>
    </lineage>
</organism>
<comment type="caution">
    <text evidence="1">The sequence shown here is derived from an EMBL/GenBank/DDBJ whole genome shotgun (WGS) entry which is preliminary data.</text>
</comment>
<evidence type="ECO:0000313" key="1">
    <source>
        <dbReference type="EMBL" id="OGG99283.1"/>
    </source>
</evidence>
<evidence type="ECO:0000313" key="2">
    <source>
        <dbReference type="Proteomes" id="UP000177583"/>
    </source>
</evidence>
<dbReference type="Proteomes" id="UP000177583">
    <property type="component" value="Unassembled WGS sequence"/>
</dbReference>
<accession>A0A1F6GMD9</accession>
<reference evidence="1 2" key="1">
    <citation type="journal article" date="2016" name="Nat. Commun.">
        <title>Thousands of microbial genomes shed light on interconnected biogeochemical processes in an aquifer system.</title>
        <authorList>
            <person name="Anantharaman K."/>
            <person name="Brown C.T."/>
            <person name="Hug L.A."/>
            <person name="Sharon I."/>
            <person name="Castelle C.J."/>
            <person name="Probst A.J."/>
            <person name="Thomas B.C."/>
            <person name="Singh A."/>
            <person name="Wilkins M.J."/>
            <person name="Karaoz U."/>
            <person name="Brodie E.L."/>
            <person name="Williams K.H."/>
            <person name="Hubbard S.S."/>
            <person name="Banfield J.F."/>
        </authorList>
    </citation>
    <scope>NUCLEOTIDE SEQUENCE [LARGE SCALE GENOMIC DNA]</scope>
</reference>